<proteinExistence type="predicted"/>
<evidence type="ECO:0000313" key="2">
    <source>
        <dbReference type="Proteomes" id="UP001140560"/>
    </source>
</evidence>
<sequence length="176" mass="20514">MFEGKDITAPERVRELTRNLGNLCAGKDQLFRLKLCILADRLVADVFAHAANHCFVDHVLREQHVDYAVVIHAWKPWLPPNHPIMDFLVDAQCATGRRDKDTAANGRLALREQLPNGFLLKVMDRGPIINTDQRSLLYRCDYHDHVSEQERKDCEARRRGRETKLEAQYWTYEPDY</sequence>
<evidence type="ECO:0000313" key="1">
    <source>
        <dbReference type="EMBL" id="KAJ4365321.1"/>
    </source>
</evidence>
<keyword evidence="2" id="KW-1185">Reference proteome</keyword>
<protein>
    <submittedName>
        <fullName evidence="1">Uncharacterized protein</fullName>
    </submittedName>
</protein>
<reference evidence="1" key="1">
    <citation type="submission" date="2022-10" db="EMBL/GenBank/DDBJ databases">
        <title>Tapping the CABI collections for fungal endophytes: first genome assemblies for Collariella, Neodidymelliopsis, Ascochyta clinopodiicola, Didymella pomorum, Didymosphaeria variabile, Neocosmospora piperis and Neocucurbitaria cava.</title>
        <authorList>
            <person name="Hill R."/>
        </authorList>
    </citation>
    <scope>NUCLEOTIDE SEQUENCE</scope>
    <source>
        <strain evidence="1">IMI 356814</strain>
    </source>
</reference>
<gene>
    <name evidence="1" type="ORF">N0V83_008941</name>
</gene>
<organism evidence="1 2">
    <name type="scientific">Neocucurbitaria cava</name>
    <dbReference type="NCBI Taxonomy" id="798079"/>
    <lineage>
        <taxon>Eukaryota</taxon>
        <taxon>Fungi</taxon>
        <taxon>Dikarya</taxon>
        <taxon>Ascomycota</taxon>
        <taxon>Pezizomycotina</taxon>
        <taxon>Dothideomycetes</taxon>
        <taxon>Pleosporomycetidae</taxon>
        <taxon>Pleosporales</taxon>
        <taxon>Pleosporineae</taxon>
        <taxon>Cucurbitariaceae</taxon>
        <taxon>Neocucurbitaria</taxon>
    </lineage>
</organism>
<accession>A0A9W8Y1N2</accession>
<dbReference type="Proteomes" id="UP001140560">
    <property type="component" value="Unassembled WGS sequence"/>
</dbReference>
<name>A0A9W8Y1N2_9PLEO</name>
<dbReference type="OrthoDB" id="194443at2759"/>
<dbReference type="EMBL" id="JAPEUY010000016">
    <property type="protein sequence ID" value="KAJ4365321.1"/>
    <property type="molecule type" value="Genomic_DNA"/>
</dbReference>
<dbReference type="AlphaFoldDB" id="A0A9W8Y1N2"/>
<comment type="caution">
    <text evidence="1">The sequence shown here is derived from an EMBL/GenBank/DDBJ whole genome shotgun (WGS) entry which is preliminary data.</text>
</comment>